<evidence type="ECO:0000313" key="4">
    <source>
        <dbReference type="Proteomes" id="UP001165124"/>
    </source>
</evidence>
<feature type="compositionally biased region" description="Basic and acidic residues" evidence="1">
    <location>
        <begin position="82"/>
        <end position="98"/>
    </location>
</feature>
<proteinExistence type="predicted"/>
<reference evidence="3" key="1">
    <citation type="submission" date="2023-02" db="EMBL/GenBank/DDBJ databases">
        <title>Actinomadura rubrobrunea NBRC 14622.</title>
        <authorList>
            <person name="Ichikawa N."/>
            <person name="Sato H."/>
            <person name="Tonouchi N."/>
        </authorList>
    </citation>
    <scope>NUCLEOTIDE SEQUENCE</scope>
    <source>
        <strain evidence="3">NBRC 14622</strain>
    </source>
</reference>
<feature type="region of interest" description="Disordered" evidence="1">
    <location>
        <begin position="45"/>
        <end position="104"/>
    </location>
</feature>
<feature type="signal peptide" evidence="2">
    <location>
        <begin position="1"/>
        <end position="25"/>
    </location>
</feature>
<dbReference type="Proteomes" id="UP001165124">
    <property type="component" value="Unassembled WGS sequence"/>
</dbReference>
<feature type="region of interest" description="Disordered" evidence="1">
    <location>
        <begin position="144"/>
        <end position="171"/>
    </location>
</feature>
<dbReference type="RefSeq" id="WP_146150319.1">
    <property type="nucleotide sequence ID" value="NZ_BSRZ01000011.1"/>
</dbReference>
<feature type="compositionally biased region" description="Low complexity" evidence="1">
    <location>
        <begin position="151"/>
        <end position="171"/>
    </location>
</feature>
<evidence type="ECO:0000256" key="1">
    <source>
        <dbReference type="SAM" id="MobiDB-lite"/>
    </source>
</evidence>
<feature type="chain" id="PRO_5040810855" evidence="2">
    <location>
        <begin position="26"/>
        <end position="343"/>
    </location>
</feature>
<gene>
    <name evidence="3" type="ORF">Arub01_42000</name>
</gene>
<keyword evidence="4" id="KW-1185">Reference proteome</keyword>
<comment type="caution">
    <text evidence="3">The sequence shown here is derived from an EMBL/GenBank/DDBJ whole genome shotgun (WGS) entry which is preliminary data.</text>
</comment>
<dbReference type="AlphaFoldDB" id="A0A9W6UVS5"/>
<sequence length="343" mass="33549">MLSVKVAAIAASAVGAVAVGGVAWASVAQPDADLRSGHSAVADGAERAKAAAPSAVPTPTCVPVRTPKAPDAPKAPALPKTPDVKVPDVKVPDVKAPDSKVPAVKAPDVKAPGVEVPGVKVPAAPKPGDAKAVVDGTLAKVTPPTTLPDCGPAAPKAPGVPAPSGAKAASKATAPGTPAACTGLKPAVPVGGAIERAVMLPKGLKHVASTTGAKKLGASTICTVTQKWVGEAGQWITVERIQSETAMTRSALRRTLGLPGDARKVDLGGAVGWQSPAGGGVLVVDPAGQSALLVNGSPVFAAGLKDIAGDLAGDIAAGKAEIGRKAGEQIGDGDLAGRVRPIQ</sequence>
<accession>A0A9W6UVS5</accession>
<evidence type="ECO:0000313" key="3">
    <source>
        <dbReference type="EMBL" id="GLW65956.1"/>
    </source>
</evidence>
<keyword evidence="2" id="KW-0732">Signal</keyword>
<name>A0A9W6UVS5_9ACTN</name>
<evidence type="ECO:0000256" key="2">
    <source>
        <dbReference type="SAM" id="SignalP"/>
    </source>
</evidence>
<feature type="compositionally biased region" description="Low complexity" evidence="1">
    <location>
        <begin position="57"/>
        <end position="81"/>
    </location>
</feature>
<organism evidence="3 4">
    <name type="scientific">Actinomadura rubrobrunea</name>
    <dbReference type="NCBI Taxonomy" id="115335"/>
    <lineage>
        <taxon>Bacteria</taxon>
        <taxon>Bacillati</taxon>
        <taxon>Actinomycetota</taxon>
        <taxon>Actinomycetes</taxon>
        <taxon>Streptosporangiales</taxon>
        <taxon>Thermomonosporaceae</taxon>
        <taxon>Actinomadura</taxon>
    </lineage>
</organism>
<dbReference type="EMBL" id="BSRZ01000011">
    <property type="protein sequence ID" value="GLW65956.1"/>
    <property type="molecule type" value="Genomic_DNA"/>
</dbReference>
<protein>
    <submittedName>
        <fullName evidence="3">Uncharacterized protein</fullName>
    </submittedName>
</protein>